<reference evidence="2" key="1">
    <citation type="journal article" date="2022" name="Nat. Commun.">
        <title>Chromosome evolution and the genetic basis of agronomically important traits in greater yam.</title>
        <authorList>
            <person name="Bredeson J.V."/>
            <person name="Lyons J.B."/>
            <person name="Oniyinde I.O."/>
            <person name="Okereke N.R."/>
            <person name="Kolade O."/>
            <person name="Nnabue I."/>
            <person name="Nwadili C.O."/>
            <person name="Hribova E."/>
            <person name="Parker M."/>
            <person name="Nwogha J."/>
            <person name="Shu S."/>
            <person name="Carlson J."/>
            <person name="Kariba R."/>
            <person name="Muthemba S."/>
            <person name="Knop K."/>
            <person name="Barton G.J."/>
            <person name="Sherwood A.V."/>
            <person name="Lopez-Montes A."/>
            <person name="Asiedu R."/>
            <person name="Jamnadass R."/>
            <person name="Muchugi A."/>
            <person name="Goodstein D."/>
            <person name="Egesi C.N."/>
            <person name="Featherston J."/>
            <person name="Asfaw A."/>
            <person name="Simpson G.G."/>
            <person name="Dolezel J."/>
            <person name="Hendre P.S."/>
            <person name="Van Deynze A."/>
            <person name="Kumar P.L."/>
            <person name="Obidiegwu J.E."/>
            <person name="Bhattacharjee R."/>
            <person name="Rokhsar D.S."/>
        </authorList>
    </citation>
    <scope>NUCLEOTIDE SEQUENCE [LARGE SCALE GENOMIC DNA]</scope>
    <source>
        <strain evidence="2">cv. TDa95/00328</strain>
    </source>
</reference>
<comment type="caution">
    <text evidence="1">The sequence shown here is derived from an EMBL/GenBank/DDBJ whole genome shotgun (WGS) entry which is preliminary data.</text>
</comment>
<protein>
    <submittedName>
        <fullName evidence="1">Peptidase S10 serine carboxypeptidase protein</fullName>
        <ecNumber evidence="1">3.4.16.6</ecNumber>
    </submittedName>
</protein>
<keyword evidence="1" id="KW-0378">Hydrolase</keyword>
<keyword evidence="1" id="KW-0121">Carboxypeptidase</keyword>
<accession>A0ACB7U626</accession>
<gene>
    <name evidence="1" type="ORF">IHE45_18G028100</name>
</gene>
<organism evidence="1 2">
    <name type="scientific">Dioscorea alata</name>
    <name type="common">Purple yam</name>
    <dbReference type="NCBI Taxonomy" id="55571"/>
    <lineage>
        <taxon>Eukaryota</taxon>
        <taxon>Viridiplantae</taxon>
        <taxon>Streptophyta</taxon>
        <taxon>Embryophyta</taxon>
        <taxon>Tracheophyta</taxon>
        <taxon>Spermatophyta</taxon>
        <taxon>Magnoliopsida</taxon>
        <taxon>Liliopsida</taxon>
        <taxon>Dioscoreales</taxon>
        <taxon>Dioscoreaceae</taxon>
        <taxon>Dioscorea</taxon>
    </lineage>
</organism>
<keyword evidence="1" id="KW-0645">Protease</keyword>
<dbReference type="EMBL" id="CM037028">
    <property type="protein sequence ID" value="KAH7655702.1"/>
    <property type="molecule type" value="Genomic_DNA"/>
</dbReference>
<evidence type="ECO:0000313" key="1">
    <source>
        <dbReference type="EMBL" id="KAH7655702.1"/>
    </source>
</evidence>
<dbReference type="EC" id="3.4.16.6" evidence="1"/>
<sequence>MRIPVIIGLVLFSLFLCMYSPCHASRSEIEYLQKMMNSQSSSLGSVLDANWKHLNSKDSFFSSMSIGQKDGSMEADKVDSLPRQPKGLEFNQYAGYVTVDAYSGRALFYYFVESPQDSLRKPLVLWLNGGPGCSSFGVGAMLELGPFRVNSDGETLYANEYAWNKVANIIFLESPAGVGFSYSNSTSDYKSSGDKRTADDTYMFLINWLERFPQYKGRDFYITGESYAGHYVPELADTIITKKKNINHTNINLKGIAIGNGYFDGVLNFKAMIDYIWTHALNSDETHEAILSTCNFTSGNFSEKCYNALISASMEIGNIDGYNIYAPICHVLPKAKNKTTSSMKEIDPCAEFYVIAYLNHPEVQQALHANITGLPYPWTVCSGLDWNDTPITMLPTIKKLIASGIRVWLYSGDLDIVCSVTSTRYFINKLNLTIKTPWRPWYTNEEVGGYVVGYEGLTFATVRGAGHMVPRNQPERALAMITSFLKGELPPIA</sequence>
<proteinExistence type="predicted"/>
<keyword evidence="2" id="KW-1185">Reference proteome</keyword>
<dbReference type="Proteomes" id="UP000827976">
    <property type="component" value="Chromosome 18"/>
</dbReference>
<evidence type="ECO:0000313" key="2">
    <source>
        <dbReference type="Proteomes" id="UP000827976"/>
    </source>
</evidence>
<name>A0ACB7U626_DIOAL</name>